<dbReference type="InterPro" id="IPR035371">
    <property type="entry name" value="Nrap_D6"/>
</dbReference>
<feature type="domain" description="Nrap protein" evidence="8">
    <location>
        <begin position="345"/>
        <end position="497"/>
    </location>
</feature>
<evidence type="ECO:0000256" key="5">
    <source>
        <dbReference type="RuleBase" id="RU364032"/>
    </source>
</evidence>
<dbReference type="Gene3D" id="1.10.1410.10">
    <property type="match status" value="2"/>
</dbReference>
<reference evidence="13 14" key="1">
    <citation type="submission" date="2024-01" db="EMBL/GenBank/DDBJ databases">
        <authorList>
            <consortium name="Genoscope - CEA"/>
            <person name="William W."/>
        </authorList>
    </citation>
    <scope>NUCLEOTIDE SEQUENCE [LARGE SCALE GENOMIC DNA]</scope>
    <source>
        <strain evidence="13 14">29B2s-10</strain>
    </source>
</reference>
<evidence type="ECO:0000259" key="12">
    <source>
        <dbReference type="Pfam" id="PF17407"/>
    </source>
</evidence>
<dbReference type="Gene3D" id="3.30.70.3030">
    <property type="match status" value="1"/>
</dbReference>
<dbReference type="InterPro" id="IPR035367">
    <property type="entry name" value="Nrap_D2"/>
</dbReference>
<feature type="domain" description="Nrap protein" evidence="10">
    <location>
        <begin position="669"/>
        <end position="862"/>
    </location>
</feature>
<evidence type="ECO:0000313" key="13">
    <source>
        <dbReference type="EMBL" id="CAK7910103.1"/>
    </source>
</evidence>
<dbReference type="PANTHER" id="PTHR17972">
    <property type="entry name" value="NUCLEOLAR RNA-ASSOCIATED PROTEIN"/>
    <property type="match status" value="1"/>
</dbReference>
<evidence type="ECO:0000259" key="10">
    <source>
        <dbReference type="Pfam" id="PF17405"/>
    </source>
</evidence>
<feature type="domain" description="Nrap protein" evidence="12">
    <location>
        <begin position="1043"/>
        <end position="1176"/>
    </location>
</feature>
<evidence type="ECO:0000259" key="7">
    <source>
        <dbReference type="Pfam" id="PF03813"/>
    </source>
</evidence>
<organism evidence="13 14">
    <name type="scientific">[Candida] anglica</name>
    <dbReference type="NCBI Taxonomy" id="148631"/>
    <lineage>
        <taxon>Eukaryota</taxon>
        <taxon>Fungi</taxon>
        <taxon>Dikarya</taxon>
        <taxon>Ascomycota</taxon>
        <taxon>Saccharomycotina</taxon>
        <taxon>Pichiomycetes</taxon>
        <taxon>Debaryomycetaceae</taxon>
        <taxon>Kurtzmaniella</taxon>
    </lineage>
</organism>
<comment type="subcellular location">
    <subcellularLocation>
        <location evidence="1 5">Nucleus</location>
        <location evidence="1 5">Nucleolus</location>
    </subcellularLocation>
</comment>
<feature type="compositionally biased region" description="Basic and acidic residues" evidence="6">
    <location>
        <begin position="1"/>
        <end position="16"/>
    </location>
</feature>
<feature type="domain" description="Nrap protein" evidence="7">
    <location>
        <begin position="195"/>
        <end position="342"/>
    </location>
</feature>
<keyword evidence="14" id="KW-1185">Reference proteome</keyword>
<dbReference type="InterPro" id="IPR035370">
    <property type="entry name" value="Nrap_D5"/>
</dbReference>
<evidence type="ECO:0000313" key="14">
    <source>
        <dbReference type="Proteomes" id="UP001497600"/>
    </source>
</evidence>
<dbReference type="InterPro" id="IPR005554">
    <property type="entry name" value="NOL6/Upt22"/>
</dbReference>
<dbReference type="InterPro" id="IPR035369">
    <property type="entry name" value="Nrap_D4"/>
</dbReference>
<evidence type="ECO:0000259" key="11">
    <source>
        <dbReference type="Pfam" id="PF17406"/>
    </source>
</evidence>
<keyword evidence="5" id="KW-0698">rRNA processing</keyword>
<dbReference type="Pfam" id="PF03813">
    <property type="entry name" value="Nrap"/>
    <property type="match status" value="1"/>
</dbReference>
<feature type="compositionally biased region" description="Polar residues" evidence="6">
    <location>
        <begin position="50"/>
        <end position="63"/>
    </location>
</feature>
<protein>
    <recommendedName>
        <fullName evidence="5">U3 small nucleolar RNA-associated protein 22</fullName>
    </recommendedName>
</protein>
<keyword evidence="5" id="KW-0687">Ribonucleoprotein</keyword>
<proteinExistence type="inferred from homology"/>
<dbReference type="InterPro" id="IPR035368">
    <property type="entry name" value="Nrap_D3"/>
</dbReference>
<evidence type="ECO:0000256" key="2">
    <source>
        <dbReference type="ARBA" id="ARBA00006674"/>
    </source>
</evidence>
<gene>
    <name evidence="13" type="primary">UTP22</name>
    <name evidence="13" type="ORF">CAAN4_E18030</name>
</gene>
<dbReference type="PANTHER" id="PTHR17972:SF0">
    <property type="entry name" value="NUCLEOLAR PROTEIN 6"/>
    <property type="match status" value="1"/>
</dbReference>
<evidence type="ECO:0000256" key="6">
    <source>
        <dbReference type="SAM" id="MobiDB-lite"/>
    </source>
</evidence>
<dbReference type="Proteomes" id="UP001497600">
    <property type="component" value="Chromosome E"/>
</dbReference>
<dbReference type="Pfam" id="PF17403">
    <property type="entry name" value="Nrap_D2"/>
    <property type="match status" value="1"/>
</dbReference>
<dbReference type="Pfam" id="PF17406">
    <property type="entry name" value="Nrap_D5"/>
    <property type="match status" value="1"/>
</dbReference>
<dbReference type="Gene3D" id="3.30.70.3020">
    <property type="match status" value="1"/>
</dbReference>
<evidence type="ECO:0000256" key="1">
    <source>
        <dbReference type="ARBA" id="ARBA00004604"/>
    </source>
</evidence>
<feature type="domain" description="Nrap protein" evidence="11">
    <location>
        <begin position="864"/>
        <end position="1041"/>
    </location>
</feature>
<dbReference type="Pfam" id="PF17405">
    <property type="entry name" value="Nrap_D4"/>
    <property type="match status" value="1"/>
</dbReference>
<feature type="domain" description="Nrap protein" evidence="9">
    <location>
        <begin position="502"/>
        <end position="655"/>
    </location>
</feature>
<evidence type="ECO:0000259" key="8">
    <source>
        <dbReference type="Pfam" id="PF17403"/>
    </source>
</evidence>
<comment type="similarity">
    <text evidence="2 5">Belongs to the NRAP family.</text>
</comment>
<dbReference type="Pfam" id="PF17404">
    <property type="entry name" value="Nrap_D3"/>
    <property type="match status" value="1"/>
</dbReference>
<feature type="compositionally biased region" description="Acidic residues" evidence="6">
    <location>
        <begin position="28"/>
        <end position="45"/>
    </location>
</feature>
<accession>A0ABP0EIK6</accession>
<keyword evidence="3 5" id="KW-0694">RNA-binding</keyword>
<dbReference type="InterPro" id="IPR035082">
    <property type="entry name" value="Nrap_D1"/>
</dbReference>
<sequence>MGKRKLEQEVQEHVEAEPSVSKLSQLEEMSDDDDDDDEEEDEDEVDGKTSEANGSDKANNAANAHQRPTKKQRKQLSAQQIQIARETAELFKSNIFKLQIDELVKEVKLKESHVTKIEKVLHRIHDLISKVPAITDLSLQQAEHHFNSKKIVIPFPDPKPAKANYKFAYLPPQDVSLVGSFGLKTGVASSHGSSIDMSLTMPKELFQPKDYLNYRAFYKRAFYIAYLAEHLVPLSKKNNLPVKISYHFLNGDVLCPVLKLESIQTDNSEDLHFHKTKFTINLIVGFPFAIFDNKKILPDKNCIRIQTEGDEENRATPLYNSSLVSSTAYDYYLKYLYTSKKSAESFKDACILGRLWLQQRNLGSSFQSGGFGHFEFAILMSSLLHGGGVNGNKILLHGFSSYQLFKGTIKYLATMDLSSGGYLSFSSLIGENVSSKYIEGDDASFNVPTIFDKNVKLNILWKMTNNSYQQLCQLARETLGLLNDVVKDRFDPILLQKSNINSMKYDVLATLTVPEELLDSFTAAEKIQFITFESYLKHRVALILGKALGDRVTLINVEASSNVNFAINKRKPSNTFNKLTIGLQLNPDECEKLVTKGPNNEDTEAGLKFRAFWGSKSSLRRFKDGTIQHCMVWTSTPNESIVVSIMKYALDLHLKNDVSNHLYSESSHFNALLPTPLVTSAGAMGGFTSLKASFDSMSRILSNLDLPLNIKALLPASSALRYSSLLQPVPFAVSNPDFWNEVILQFETSTRWPDEISALEKTKTAFLLKINDLLNSESTYKCFITKDSSIPFNENITLLNVLTPEGYGFQIRVLTERDEVLYLRAVTNAEKNKALVQDVYLKFNQKYLGVVKHTRTISSLAHHFQYYSPTVRVFKKWLDSHLLFHHMSDELVELIALKPFVDPAPYSVPHSIETGFLQILNFLSSWNWKEDPLIMDLVKSESTAAGVDDEDLISSKLSDKLTIPAYRVIESNFEKIRKNDPSGIKTQLFIGSKDDPSGILWSNELTLPIASRLTALARLAVSLVKQQSQLDEASINLLFTPALKDYDFTIKVKTASLTTSSGILPTNTFKNLIGADTSYPEDICSKYDLVQAYVDELNKKFGNVIIFSTRKCTGLSTDGSNVIAGLFVPSNLSKKKFRVNLGINVKPTEEKDECVINKEAIFNQITLLGGDLVQSIKIRK</sequence>
<name>A0ABP0EIK6_9ASCO</name>
<evidence type="ECO:0000259" key="9">
    <source>
        <dbReference type="Pfam" id="PF17404"/>
    </source>
</evidence>
<keyword evidence="4 5" id="KW-0539">Nucleus</keyword>
<feature type="region of interest" description="Disordered" evidence="6">
    <location>
        <begin position="1"/>
        <end position="78"/>
    </location>
</feature>
<keyword evidence="5" id="KW-0690">Ribosome biogenesis</keyword>
<evidence type="ECO:0000256" key="3">
    <source>
        <dbReference type="ARBA" id="ARBA00022884"/>
    </source>
</evidence>
<dbReference type="EMBL" id="OZ004257">
    <property type="protein sequence ID" value="CAK7910103.1"/>
    <property type="molecule type" value="Genomic_DNA"/>
</dbReference>
<dbReference type="Pfam" id="PF17407">
    <property type="entry name" value="Nrap_D6"/>
    <property type="match status" value="1"/>
</dbReference>
<evidence type="ECO:0000256" key="4">
    <source>
        <dbReference type="ARBA" id="ARBA00023242"/>
    </source>
</evidence>